<dbReference type="EMBL" id="JAQIZT010000018">
    <property type="protein sequence ID" value="KAJ6957321.1"/>
    <property type="molecule type" value="Genomic_DNA"/>
</dbReference>
<keyword evidence="2" id="KW-1185">Reference proteome</keyword>
<name>A0AAD6LDG4_9ROSI</name>
<organism evidence="1 2">
    <name type="scientific">Populus alba x Populus x berolinensis</name>
    <dbReference type="NCBI Taxonomy" id="444605"/>
    <lineage>
        <taxon>Eukaryota</taxon>
        <taxon>Viridiplantae</taxon>
        <taxon>Streptophyta</taxon>
        <taxon>Embryophyta</taxon>
        <taxon>Tracheophyta</taxon>
        <taxon>Spermatophyta</taxon>
        <taxon>Magnoliopsida</taxon>
        <taxon>eudicotyledons</taxon>
        <taxon>Gunneridae</taxon>
        <taxon>Pentapetalae</taxon>
        <taxon>rosids</taxon>
        <taxon>fabids</taxon>
        <taxon>Malpighiales</taxon>
        <taxon>Salicaceae</taxon>
        <taxon>Saliceae</taxon>
        <taxon>Populus</taxon>
    </lineage>
</organism>
<proteinExistence type="predicted"/>
<protein>
    <submittedName>
        <fullName evidence="1">Uncharacterized protein</fullName>
    </submittedName>
</protein>
<gene>
    <name evidence="1" type="ORF">NC653_039301</name>
</gene>
<evidence type="ECO:0000313" key="2">
    <source>
        <dbReference type="Proteomes" id="UP001164929"/>
    </source>
</evidence>
<comment type="caution">
    <text evidence="1">The sequence shown here is derived from an EMBL/GenBank/DDBJ whole genome shotgun (WGS) entry which is preliminary data.</text>
</comment>
<evidence type="ECO:0000313" key="1">
    <source>
        <dbReference type="EMBL" id="KAJ6957321.1"/>
    </source>
</evidence>
<dbReference type="Proteomes" id="UP001164929">
    <property type="component" value="Chromosome 18"/>
</dbReference>
<accession>A0AAD6LDG4</accession>
<sequence>MTPTKNVIILEALDIFYSYMKYGVIGFGFKIKGFDLEVTWSLKNICRYQTKIICQISYFSITTLIHGMFGNTKIPIIHSSKVAAGTRRLIIYGSNDFKKSLFLTSQPPTLNQNLCCGLDQAKLTSHDFRSGSFLDDYHDPSAPAVGFSNALNPQNVFNAHGRKSRPLAQTTIERGSMLSWSSTIQFKPLLSILLEVPKQLATVTKLKIIY</sequence>
<reference evidence="1 2" key="1">
    <citation type="journal article" date="2023" name="Mol. Ecol. Resour.">
        <title>Chromosome-level genome assembly of a triploid poplar Populus alba 'Berolinensis'.</title>
        <authorList>
            <person name="Chen S."/>
            <person name="Yu Y."/>
            <person name="Wang X."/>
            <person name="Wang S."/>
            <person name="Zhang T."/>
            <person name="Zhou Y."/>
            <person name="He R."/>
            <person name="Meng N."/>
            <person name="Wang Y."/>
            <person name="Liu W."/>
            <person name="Liu Z."/>
            <person name="Liu J."/>
            <person name="Guo Q."/>
            <person name="Huang H."/>
            <person name="Sederoff R.R."/>
            <person name="Wang G."/>
            <person name="Qu G."/>
            <person name="Chen S."/>
        </authorList>
    </citation>
    <scope>NUCLEOTIDE SEQUENCE [LARGE SCALE GENOMIC DNA]</scope>
    <source>
        <strain evidence="1">SC-2020</strain>
    </source>
</reference>
<dbReference type="AlphaFoldDB" id="A0AAD6LDG4"/>